<evidence type="ECO:0000256" key="1">
    <source>
        <dbReference type="ARBA" id="ARBA00000085"/>
    </source>
</evidence>
<sequence length="434" mass="46739">MATAFSSLRARLFALLLLALFLLLAPLAWLSVREAQGAAAEDLRRALYTRLYLLKEEGVRDEEGLLLELFRLVQLFGGGVGFVVRGEEARFTQLAPWPLPPELFRALKEGRPYQGVWGGSLYVALPGEGFAFGVAVPLEGVSALGRRLFLLYATWGGGLLLLVFLLAALALSLALRPLRDLERTLKARAPGDLSPLPDPGLAELRPVVAALNALLARVGRLLAELAEKEEAARRFARHASHELRNPLAALKGYLEVLRRRPEPRALEGAWREAQRMEALLAGLLRLARLEATPLSPRPLDLRAFLEEKGLEVEGEGVALADPELLALAVENVLENARLHGGLPVRARLAQEGEGVWLWLTDSGPGFPEGLLPRVFEPFVHGGKGTGLGLALVAAVARAHGGKAVAENRQGAAVGLFLPLASLKVSPGAPFREGG</sequence>
<evidence type="ECO:0000256" key="5">
    <source>
        <dbReference type="ARBA" id="ARBA00022679"/>
    </source>
</evidence>
<evidence type="ECO:0000256" key="4">
    <source>
        <dbReference type="ARBA" id="ARBA00022553"/>
    </source>
</evidence>
<gene>
    <name evidence="14" type="ORF">SAMN04488243_101123</name>
</gene>
<keyword evidence="4" id="KW-0597">Phosphoprotein</keyword>
<dbReference type="InterPro" id="IPR036890">
    <property type="entry name" value="HATPase_C_sf"/>
</dbReference>
<protein>
    <recommendedName>
        <fullName evidence="3">histidine kinase</fullName>
        <ecNumber evidence="3">2.7.13.3</ecNumber>
    </recommendedName>
</protein>
<reference evidence="15" key="1">
    <citation type="submission" date="2016-10" db="EMBL/GenBank/DDBJ databases">
        <authorList>
            <person name="Varghese N."/>
            <person name="Submissions S."/>
        </authorList>
    </citation>
    <scope>NUCLEOTIDE SEQUENCE [LARGE SCALE GENOMIC DNA]</scope>
    <source>
        <strain evidence="15">CGMCC 1.6992</strain>
    </source>
</reference>
<dbReference type="SMART" id="SM00387">
    <property type="entry name" value="HATPase_c"/>
    <property type="match status" value="1"/>
</dbReference>
<dbReference type="CDD" id="cd00082">
    <property type="entry name" value="HisKA"/>
    <property type="match status" value="1"/>
</dbReference>
<evidence type="ECO:0000256" key="10">
    <source>
        <dbReference type="ARBA" id="ARBA00023136"/>
    </source>
</evidence>
<evidence type="ECO:0000256" key="7">
    <source>
        <dbReference type="ARBA" id="ARBA00022777"/>
    </source>
</evidence>
<organism evidence="14 15">
    <name type="scientific">Thermus arciformis</name>
    <dbReference type="NCBI Taxonomy" id="482827"/>
    <lineage>
        <taxon>Bacteria</taxon>
        <taxon>Thermotogati</taxon>
        <taxon>Deinococcota</taxon>
        <taxon>Deinococci</taxon>
        <taxon>Thermales</taxon>
        <taxon>Thermaceae</taxon>
        <taxon>Thermus</taxon>
    </lineage>
</organism>
<keyword evidence="6 11" id="KW-0812">Transmembrane</keyword>
<dbReference type="Pfam" id="PF00672">
    <property type="entry name" value="HAMP"/>
    <property type="match status" value="1"/>
</dbReference>
<proteinExistence type="predicted"/>
<dbReference type="Pfam" id="PF00512">
    <property type="entry name" value="HisKA"/>
    <property type="match status" value="1"/>
</dbReference>
<dbReference type="InterPro" id="IPR036097">
    <property type="entry name" value="HisK_dim/P_sf"/>
</dbReference>
<evidence type="ECO:0000256" key="6">
    <source>
        <dbReference type="ARBA" id="ARBA00022692"/>
    </source>
</evidence>
<feature type="domain" description="HAMP" evidence="13">
    <location>
        <begin position="172"/>
        <end position="223"/>
    </location>
</feature>
<dbReference type="InterPro" id="IPR004358">
    <property type="entry name" value="Sig_transdc_His_kin-like_C"/>
</dbReference>
<keyword evidence="7 14" id="KW-0418">Kinase</keyword>
<evidence type="ECO:0000313" key="14">
    <source>
        <dbReference type="EMBL" id="SDE41635.1"/>
    </source>
</evidence>
<evidence type="ECO:0000259" key="13">
    <source>
        <dbReference type="PROSITE" id="PS50885"/>
    </source>
</evidence>
<dbReference type="PANTHER" id="PTHR45436:SF5">
    <property type="entry name" value="SENSOR HISTIDINE KINASE TRCS"/>
    <property type="match status" value="1"/>
</dbReference>
<dbReference type="EMBL" id="FNBC01000001">
    <property type="protein sequence ID" value="SDE41635.1"/>
    <property type="molecule type" value="Genomic_DNA"/>
</dbReference>
<keyword evidence="5" id="KW-0808">Transferase</keyword>
<dbReference type="PROSITE" id="PS50109">
    <property type="entry name" value="HIS_KIN"/>
    <property type="match status" value="1"/>
</dbReference>
<dbReference type="SMART" id="SM00388">
    <property type="entry name" value="HisKA"/>
    <property type="match status" value="1"/>
</dbReference>
<feature type="transmembrane region" description="Helical" evidence="11">
    <location>
        <begin position="150"/>
        <end position="175"/>
    </location>
</feature>
<dbReference type="PANTHER" id="PTHR45436">
    <property type="entry name" value="SENSOR HISTIDINE KINASE YKOH"/>
    <property type="match status" value="1"/>
</dbReference>
<evidence type="ECO:0000256" key="3">
    <source>
        <dbReference type="ARBA" id="ARBA00012438"/>
    </source>
</evidence>
<comment type="catalytic activity">
    <reaction evidence="1">
        <text>ATP + protein L-histidine = ADP + protein N-phospho-L-histidine.</text>
        <dbReference type="EC" id="2.7.13.3"/>
    </reaction>
</comment>
<dbReference type="CDD" id="cd00075">
    <property type="entry name" value="HATPase"/>
    <property type="match status" value="1"/>
</dbReference>
<dbReference type="GO" id="GO:0000155">
    <property type="term" value="F:phosphorelay sensor kinase activity"/>
    <property type="evidence" value="ECO:0007669"/>
    <property type="project" value="InterPro"/>
</dbReference>
<keyword evidence="10 11" id="KW-0472">Membrane</keyword>
<dbReference type="STRING" id="482827.SAMN04488243_101123"/>
<evidence type="ECO:0000259" key="12">
    <source>
        <dbReference type="PROSITE" id="PS50109"/>
    </source>
</evidence>
<dbReference type="PROSITE" id="PS50885">
    <property type="entry name" value="HAMP"/>
    <property type="match status" value="1"/>
</dbReference>
<dbReference type="InterPro" id="IPR003594">
    <property type="entry name" value="HATPase_dom"/>
</dbReference>
<keyword evidence="9" id="KW-0902">Two-component regulatory system</keyword>
<dbReference type="Gene3D" id="3.30.565.10">
    <property type="entry name" value="Histidine kinase-like ATPase, C-terminal domain"/>
    <property type="match status" value="1"/>
</dbReference>
<dbReference type="OrthoDB" id="9815750at2"/>
<evidence type="ECO:0000313" key="15">
    <source>
        <dbReference type="Proteomes" id="UP000199446"/>
    </source>
</evidence>
<dbReference type="PRINTS" id="PR00344">
    <property type="entry name" value="BCTRLSENSOR"/>
</dbReference>
<dbReference type="Pfam" id="PF02518">
    <property type="entry name" value="HATPase_c"/>
    <property type="match status" value="1"/>
</dbReference>
<accession>A0A1G7CT08</accession>
<feature type="domain" description="Histidine kinase" evidence="12">
    <location>
        <begin position="238"/>
        <end position="421"/>
    </location>
</feature>
<keyword evidence="8 11" id="KW-1133">Transmembrane helix</keyword>
<feature type="transmembrane region" description="Helical" evidence="11">
    <location>
        <begin position="115"/>
        <end position="138"/>
    </location>
</feature>
<evidence type="ECO:0000256" key="11">
    <source>
        <dbReference type="SAM" id="Phobius"/>
    </source>
</evidence>
<evidence type="ECO:0000256" key="2">
    <source>
        <dbReference type="ARBA" id="ARBA00004370"/>
    </source>
</evidence>
<dbReference type="AlphaFoldDB" id="A0A1G7CT08"/>
<dbReference type="InterPro" id="IPR005467">
    <property type="entry name" value="His_kinase_dom"/>
</dbReference>
<dbReference type="InterPro" id="IPR003660">
    <property type="entry name" value="HAMP_dom"/>
</dbReference>
<evidence type="ECO:0000256" key="9">
    <source>
        <dbReference type="ARBA" id="ARBA00023012"/>
    </source>
</evidence>
<dbReference type="Proteomes" id="UP000199446">
    <property type="component" value="Unassembled WGS sequence"/>
</dbReference>
<comment type="subcellular location">
    <subcellularLocation>
        <location evidence="2">Membrane</location>
    </subcellularLocation>
</comment>
<evidence type="ECO:0000256" key="8">
    <source>
        <dbReference type="ARBA" id="ARBA00022989"/>
    </source>
</evidence>
<keyword evidence="15" id="KW-1185">Reference proteome</keyword>
<dbReference type="GO" id="GO:0016020">
    <property type="term" value="C:membrane"/>
    <property type="evidence" value="ECO:0007669"/>
    <property type="project" value="UniProtKB-SubCell"/>
</dbReference>
<dbReference type="RefSeq" id="WP_093004840.1">
    <property type="nucleotide sequence ID" value="NZ_FNBC01000001.1"/>
</dbReference>
<dbReference type="SUPFAM" id="SSF55874">
    <property type="entry name" value="ATPase domain of HSP90 chaperone/DNA topoisomerase II/histidine kinase"/>
    <property type="match status" value="1"/>
</dbReference>
<dbReference type="InterPro" id="IPR050428">
    <property type="entry name" value="TCS_sensor_his_kinase"/>
</dbReference>
<name>A0A1G7CT08_9DEIN</name>
<dbReference type="SUPFAM" id="SSF47384">
    <property type="entry name" value="Homodimeric domain of signal transducing histidine kinase"/>
    <property type="match status" value="1"/>
</dbReference>
<dbReference type="InterPro" id="IPR003661">
    <property type="entry name" value="HisK_dim/P_dom"/>
</dbReference>
<dbReference type="EC" id="2.7.13.3" evidence="3"/>
<dbReference type="Gene3D" id="1.10.287.130">
    <property type="match status" value="1"/>
</dbReference>